<reference evidence="1 2" key="1">
    <citation type="submission" date="2024-04" db="EMBL/GenBank/DDBJ databases">
        <title>Draft genome sequence of Pseudoxanthomonas putridarboris WD12.</title>
        <authorList>
            <person name="Oh J."/>
        </authorList>
    </citation>
    <scope>NUCLEOTIDE SEQUENCE [LARGE SCALE GENOMIC DNA]</scope>
    <source>
        <strain evidence="1 2">WD12</strain>
    </source>
</reference>
<dbReference type="RefSeq" id="WP_341727359.1">
    <property type="nucleotide sequence ID" value="NZ_JBBWWT010000013.1"/>
</dbReference>
<gene>
    <name evidence="1" type="ORF">AAD027_17675</name>
</gene>
<comment type="caution">
    <text evidence="1">The sequence shown here is derived from an EMBL/GenBank/DDBJ whole genome shotgun (WGS) entry which is preliminary data.</text>
</comment>
<evidence type="ECO:0000313" key="2">
    <source>
        <dbReference type="Proteomes" id="UP001459204"/>
    </source>
</evidence>
<dbReference type="EMBL" id="JBBWWT010000013">
    <property type="protein sequence ID" value="MEL1266187.1"/>
    <property type="molecule type" value="Genomic_DNA"/>
</dbReference>
<proteinExistence type="predicted"/>
<dbReference type="Proteomes" id="UP001459204">
    <property type="component" value="Unassembled WGS sequence"/>
</dbReference>
<accession>A0ABU9J4K6</accession>
<protein>
    <submittedName>
        <fullName evidence="1">Uncharacterized protein</fullName>
    </submittedName>
</protein>
<evidence type="ECO:0000313" key="1">
    <source>
        <dbReference type="EMBL" id="MEL1266187.1"/>
    </source>
</evidence>
<organism evidence="1 2">
    <name type="scientific">Pseudoxanthomonas putridarboris</name>
    <dbReference type="NCBI Taxonomy" id="752605"/>
    <lineage>
        <taxon>Bacteria</taxon>
        <taxon>Pseudomonadati</taxon>
        <taxon>Pseudomonadota</taxon>
        <taxon>Gammaproteobacteria</taxon>
        <taxon>Lysobacterales</taxon>
        <taxon>Lysobacteraceae</taxon>
        <taxon>Pseudoxanthomonas</taxon>
    </lineage>
</organism>
<keyword evidence="2" id="KW-1185">Reference proteome</keyword>
<name>A0ABU9J4K6_9GAMM</name>
<sequence>MNIQKNRHVFVLFALFFGTHIFAKEGDSQKGRILCKESESPVFSFRIERSTKIASICKGARDSYLVYRFGRPGRVELQYPKDLNLGSWKLFKFSGYSRGGGIQNDAMGDYTLKFSNGNVEYTAFQEWRLIDNGYQIGMVVDVGNVRTVLKGKKESQVGALTLLDGNANMMNSE</sequence>